<accession>A0A3Q9HNR2</accession>
<feature type="transmembrane region" description="Helical" evidence="1">
    <location>
        <begin position="54"/>
        <end position="71"/>
    </location>
</feature>
<protein>
    <submittedName>
        <fullName evidence="2">Uncharacterized protein</fullName>
    </submittedName>
</protein>
<gene>
    <name evidence="2" type="ORF">BBF96_01630</name>
</gene>
<keyword evidence="3" id="KW-1185">Reference proteome</keyword>
<evidence type="ECO:0000313" key="2">
    <source>
        <dbReference type="EMBL" id="AZR72209.1"/>
    </source>
</evidence>
<dbReference type="KEGG" id="aft:BBF96_01630"/>
<dbReference type="OrthoDB" id="5122730at2"/>
<evidence type="ECO:0000256" key="1">
    <source>
        <dbReference type="SAM" id="Phobius"/>
    </source>
</evidence>
<evidence type="ECO:0000313" key="3">
    <source>
        <dbReference type="Proteomes" id="UP000267250"/>
    </source>
</evidence>
<feature type="transmembrane region" description="Helical" evidence="1">
    <location>
        <begin position="6"/>
        <end position="23"/>
    </location>
</feature>
<keyword evidence="1" id="KW-1133">Transmembrane helix</keyword>
<feature type="transmembrane region" description="Helical" evidence="1">
    <location>
        <begin position="229"/>
        <end position="248"/>
    </location>
</feature>
<keyword evidence="1" id="KW-0812">Transmembrane</keyword>
<proteinExistence type="predicted"/>
<feature type="transmembrane region" description="Helical" evidence="1">
    <location>
        <begin position="30"/>
        <end position="48"/>
    </location>
</feature>
<keyword evidence="1" id="KW-0472">Membrane</keyword>
<dbReference type="RefSeq" id="WP_127015536.1">
    <property type="nucleotide sequence ID" value="NZ_CP016379.1"/>
</dbReference>
<name>A0A3Q9HNR2_9FIRM</name>
<dbReference type="EMBL" id="CP016379">
    <property type="protein sequence ID" value="AZR72209.1"/>
    <property type="molecule type" value="Genomic_DNA"/>
</dbReference>
<feature type="transmembrane region" description="Helical" evidence="1">
    <location>
        <begin position="83"/>
        <end position="104"/>
    </location>
</feature>
<organism evidence="2 3">
    <name type="scientific">Anoxybacter fermentans</name>
    <dbReference type="NCBI Taxonomy" id="1323375"/>
    <lineage>
        <taxon>Bacteria</taxon>
        <taxon>Bacillati</taxon>
        <taxon>Bacillota</taxon>
        <taxon>Clostridia</taxon>
        <taxon>Halanaerobiales</taxon>
        <taxon>Anoxybacter</taxon>
    </lineage>
</organism>
<feature type="transmembrane region" description="Helical" evidence="1">
    <location>
        <begin position="124"/>
        <end position="144"/>
    </location>
</feature>
<dbReference type="AlphaFoldDB" id="A0A3Q9HNR2"/>
<sequence>MLMTKSMVLVVMFLAYSVVEFIFREKLKLIQRTFLLMFIILAGLFWQVVYPEHFLVVPIAGFAYFTISYFEDRLRVDYRGCEFFNLVLKQCFHIIAIYVISLPFDRSWRLAVGVHRYVKLVEIQKWEVILLVLIANIWFAPRLIRTILNDLTYRTCNARNGEEVGRYLVDEGAYRAGTLIGILERLLIIIATLLTINSGGVNIGIIGFILGTKSIARFKKFDNPEFVEYFIVGTMASILFALISIWPLQHVM</sequence>
<feature type="transmembrane region" description="Helical" evidence="1">
    <location>
        <begin position="186"/>
        <end position="209"/>
    </location>
</feature>
<reference evidence="2 3" key="1">
    <citation type="submission" date="2016-07" db="EMBL/GenBank/DDBJ databases">
        <title>Genome and transcriptome analysis of iron-reducing fermentative bacteria Anoxybacter fermentans.</title>
        <authorList>
            <person name="Zeng X."/>
            <person name="Shao Z."/>
        </authorList>
    </citation>
    <scope>NUCLEOTIDE SEQUENCE [LARGE SCALE GENOMIC DNA]</scope>
    <source>
        <strain evidence="2 3">DY22613</strain>
    </source>
</reference>
<dbReference type="Proteomes" id="UP000267250">
    <property type="component" value="Chromosome"/>
</dbReference>